<proteinExistence type="predicted"/>
<dbReference type="Gene3D" id="2.160.10.10">
    <property type="entry name" value="Hexapeptide repeat proteins"/>
    <property type="match status" value="1"/>
</dbReference>
<evidence type="ECO:0000313" key="2">
    <source>
        <dbReference type="EMBL" id="MCP2727939.1"/>
    </source>
</evidence>
<dbReference type="GO" id="GO:0043886">
    <property type="term" value="F:structural constituent of carboxysome shell"/>
    <property type="evidence" value="ECO:0007669"/>
    <property type="project" value="UniProtKB-ARBA"/>
</dbReference>
<protein>
    <submittedName>
        <fullName evidence="2">Carbon dioxide concentrating mechanism protein</fullName>
    </submittedName>
</protein>
<comment type="caution">
    <text evidence="2">The sequence shown here is derived from an EMBL/GenBank/DDBJ whole genome shotgun (WGS) entry which is preliminary data.</text>
</comment>
<gene>
    <name evidence="2" type="ORF">NJ959_05530</name>
</gene>
<dbReference type="Proteomes" id="UP001204953">
    <property type="component" value="Unassembled WGS sequence"/>
</dbReference>
<organism evidence="2 3">
    <name type="scientific">Limnofasciculus baicalensis BBK-W-15</name>
    <dbReference type="NCBI Taxonomy" id="2699891"/>
    <lineage>
        <taxon>Bacteria</taxon>
        <taxon>Bacillati</taxon>
        <taxon>Cyanobacteriota</taxon>
        <taxon>Cyanophyceae</taxon>
        <taxon>Coleofasciculales</taxon>
        <taxon>Coleofasciculaceae</taxon>
        <taxon>Limnofasciculus</taxon>
        <taxon>Limnofasciculus baicalensis</taxon>
    </lineage>
</organism>
<dbReference type="RefSeq" id="WP_373693605.1">
    <property type="nucleotide sequence ID" value="NZ_JAMZMM010000033.1"/>
</dbReference>
<dbReference type="GO" id="GO:0031470">
    <property type="term" value="C:carboxysome"/>
    <property type="evidence" value="ECO:0007669"/>
    <property type="project" value="UniProtKB-ARBA"/>
</dbReference>
<dbReference type="InterPro" id="IPR011004">
    <property type="entry name" value="Trimer_LpxA-like_sf"/>
</dbReference>
<name>A0AAE3GP38_9CYAN</name>
<dbReference type="SUPFAM" id="SSF51161">
    <property type="entry name" value="Trimeric LpxA-like enzymes"/>
    <property type="match status" value="1"/>
</dbReference>
<accession>A0AAE3GP38</accession>
<evidence type="ECO:0000313" key="3">
    <source>
        <dbReference type="Proteomes" id="UP001204953"/>
    </source>
</evidence>
<dbReference type="EMBL" id="JAMZMM010000033">
    <property type="protein sequence ID" value="MCP2727939.1"/>
    <property type="molecule type" value="Genomic_DNA"/>
</dbReference>
<feature type="region of interest" description="Disordered" evidence="1">
    <location>
        <begin position="134"/>
        <end position="162"/>
    </location>
</feature>
<feature type="compositionally biased region" description="Low complexity" evidence="1">
    <location>
        <begin position="134"/>
        <end position="159"/>
    </location>
</feature>
<evidence type="ECO:0000256" key="1">
    <source>
        <dbReference type="SAM" id="MobiDB-lite"/>
    </source>
</evidence>
<dbReference type="AlphaFoldDB" id="A0AAE3GP38"/>
<sequence>MYLPQLPLSSNYHLYVQGDVRIDPSAVISSGVILQADPDSTIIISANVCIGTGSILHADQGTLEVEVGANLGAGVLIVGQGKIGAHACIGSLTTIYNGSIEPRQVIPSASLLGDTGRQIATVSSVTTNTASIEIPKTPESSTTTTQSESIEPESIQSESINGQVTSTSVVVSEDAIKPDATTEVKVKSSTSEVGISVYGQGSLDRILKTLFPYNQSLNSPPPSE</sequence>
<reference evidence="2" key="1">
    <citation type="submission" date="2022-06" db="EMBL/GenBank/DDBJ databases">
        <title>New cyanobacteria of genus Symplocastrum in benthos of Lake Baikal.</title>
        <authorList>
            <person name="Sorokovikova E."/>
            <person name="Tikhonova I."/>
            <person name="Krasnopeev A."/>
            <person name="Evseev P."/>
            <person name="Gladkikh A."/>
            <person name="Belykh O."/>
        </authorList>
    </citation>
    <scope>NUCLEOTIDE SEQUENCE</scope>
    <source>
        <strain evidence="2">BBK-W-15</strain>
    </source>
</reference>
<keyword evidence="3" id="KW-1185">Reference proteome</keyword>